<proteinExistence type="predicted"/>
<keyword evidence="2" id="KW-1185">Reference proteome</keyword>
<dbReference type="RefSeq" id="WP_397718576.1">
    <property type="nucleotide sequence ID" value="NZ_JBIRGN010000013.1"/>
</dbReference>
<evidence type="ECO:0000313" key="1">
    <source>
        <dbReference type="EMBL" id="MFH8551580.1"/>
    </source>
</evidence>
<dbReference type="EMBL" id="JBIRGQ010000013">
    <property type="protein sequence ID" value="MFH8551580.1"/>
    <property type="molecule type" value="Genomic_DNA"/>
</dbReference>
<organism evidence="1 2">
    <name type="scientific">Streptomyces longisporoflavus</name>
    <dbReference type="NCBI Taxonomy" id="28044"/>
    <lineage>
        <taxon>Bacteria</taxon>
        <taxon>Bacillati</taxon>
        <taxon>Actinomycetota</taxon>
        <taxon>Actinomycetes</taxon>
        <taxon>Kitasatosporales</taxon>
        <taxon>Streptomycetaceae</taxon>
        <taxon>Streptomyces</taxon>
    </lineage>
</organism>
<evidence type="ECO:0000313" key="2">
    <source>
        <dbReference type="Proteomes" id="UP001610818"/>
    </source>
</evidence>
<accession>A0ABW7R5K0</accession>
<protein>
    <submittedName>
        <fullName evidence="1">Uncharacterized protein</fullName>
    </submittedName>
</protein>
<reference evidence="1 2" key="1">
    <citation type="submission" date="2024-10" db="EMBL/GenBank/DDBJ databases">
        <title>The Natural Products Discovery Center: Release of the First 8490 Sequenced Strains for Exploring Actinobacteria Biosynthetic Diversity.</title>
        <authorList>
            <person name="Kalkreuter E."/>
            <person name="Kautsar S.A."/>
            <person name="Yang D."/>
            <person name="Bader C.D."/>
            <person name="Teijaro C.N."/>
            <person name="Fluegel L."/>
            <person name="Davis C.M."/>
            <person name="Simpson J.R."/>
            <person name="Lauterbach L."/>
            <person name="Steele A.D."/>
            <person name="Gui C."/>
            <person name="Meng S."/>
            <person name="Li G."/>
            <person name="Viehrig K."/>
            <person name="Ye F."/>
            <person name="Su P."/>
            <person name="Kiefer A.F."/>
            <person name="Nichols A."/>
            <person name="Cepeda A.J."/>
            <person name="Yan W."/>
            <person name="Fan B."/>
            <person name="Jiang Y."/>
            <person name="Adhikari A."/>
            <person name="Zheng C.-J."/>
            <person name="Schuster L."/>
            <person name="Cowan T.M."/>
            <person name="Smanski M.J."/>
            <person name="Chevrette M.G."/>
            <person name="De Carvalho L.P.S."/>
            <person name="Shen B."/>
        </authorList>
    </citation>
    <scope>NUCLEOTIDE SEQUENCE [LARGE SCALE GENOMIC DNA]</scope>
    <source>
        <strain evidence="1 2">NPDC017990</strain>
    </source>
</reference>
<gene>
    <name evidence="1" type="ORF">ACH4F9_42045</name>
</gene>
<comment type="caution">
    <text evidence="1">The sequence shown here is derived from an EMBL/GenBank/DDBJ whole genome shotgun (WGS) entry which is preliminary data.</text>
</comment>
<name>A0ABW7R5K0_9ACTN</name>
<dbReference type="Proteomes" id="UP001610818">
    <property type="component" value="Unassembled WGS sequence"/>
</dbReference>
<sequence length="138" mass="14980">MHMITATYIATGEQPAQHLEPGTVADILWSTAVPADGLEHIYATTGRQEISLVLFHRSAHAAHAVAATDRICRTALQQAPALTGYRLLSPTRTRHPDDAPFSDRRHLMGHAKTARTKRCATSAALRTACTPKAPAQKH</sequence>